<feature type="domain" description="Small ribosomal subunit protein uS10" evidence="3">
    <location>
        <begin position="50"/>
        <end position="145"/>
    </location>
</feature>
<name>A0AAD7ZRU7_DIPPU</name>
<dbReference type="Pfam" id="PF00338">
    <property type="entry name" value="Ribosomal_S10"/>
    <property type="match status" value="1"/>
</dbReference>
<dbReference type="PANTHER" id="PTHR13473:SF0">
    <property type="entry name" value="LARGE RIBOSOMAL SUBUNIT PROTEIN ML48"/>
    <property type="match status" value="1"/>
</dbReference>
<gene>
    <name evidence="4" type="ORF">L9F63_002515</name>
</gene>
<evidence type="ECO:0000259" key="3">
    <source>
        <dbReference type="SMART" id="SM01403"/>
    </source>
</evidence>
<protein>
    <recommendedName>
        <fullName evidence="3">Small ribosomal subunit protein uS10 domain-containing protein</fullName>
    </recommendedName>
</protein>
<reference evidence="4" key="2">
    <citation type="submission" date="2023-05" db="EMBL/GenBank/DDBJ databases">
        <authorList>
            <person name="Fouks B."/>
        </authorList>
    </citation>
    <scope>NUCLEOTIDE SEQUENCE</scope>
    <source>
        <strain evidence="4">Stay&amp;Tobe</strain>
        <tissue evidence="4">Testes</tissue>
    </source>
</reference>
<dbReference type="EMBL" id="JASPKZ010007251">
    <property type="protein sequence ID" value="KAJ9585725.1"/>
    <property type="molecule type" value="Genomic_DNA"/>
</dbReference>
<sequence>RQSSVPFCSHARKLLYPLAPHLGQHRCSSIYEPDYLEVGKSKIPLHNPLNLQIRGYDFPVLENFQRYVHKIAKNMDIEIEDGWAVPPQYLQVQRFKPQSTVIDSEYKMAVYERNIQVVELPSTVGEIFFEVLQTALPEGVTLTVHEHTEEQEENRYIPDNELIELKTKLEELGGPSKKK</sequence>
<keyword evidence="2" id="KW-0687">Ribonucleoprotein</keyword>
<reference evidence="4" key="1">
    <citation type="journal article" date="2023" name="IScience">
        <title>Live-bearing cockroach genome reveals convergent evolutionary mechanisms linked to viviparity in insects and beyond.</title>
        <authorList>
            <person name="Fouks B."/>
            <person name="Harrison M.C."/>
            <person name="Mikhailova A.A."/>
            <person name="Marchal E."/>
            <person name="English S."/>
            <person name="Carruthers M."/>
            <person name="Jennings E.C."/>
            <person name="Chiamaka E.L."/>
            <person name="Frigard R.A."/>
            <person name="Pippel M."/>
            <person name="Attardo G.M."/>
            <person name="Benoit J.B."/>
            <person name="Bornberg-Bauer E."/>
            <person name="Tobe S.S."/>
        </authorList>
    </citation>
    <scope>NUCLEOTIDE SEQUENCE</scope>
    <source>
        <strain evidence="4">Stay&amp;Tobe</strain>
    </source>
</reference>
<comment type="caution">
    <text evidence="4">The sequence shown here is derived from an EMBL/GenBank/DDBJ whole genome shotgun (WGS) entry which is preliminary data.</text>
</comment>
<dbReference type="InterPro" id="IPR027486">
    <property type="entry name" value="Ribosomal_uS10_dom"/>
</dbReference>
<organism evidence="4 5">
    <name type="scientific">Diploptera punctata</name>
    <name type="common">Pacific beetle cockroach</name>
    <dbReference type="NCBI Taxonomy" id="6984"/>
    <lineage>
        <taxon>Eukaryota</taxon>
        <taxon>Metazoa</taxon>
        <taxon>Ecdysozoa</taxon>
        <taxon>Arthropoda</taxon>
        <taxon>Hexapoda</taxon>
        <taxon>Insecta</taxon>
        <taxon>Pterygota</taxon>
        <taxon>Neoptera</taxon>
        <taxon>Polyneoptera</taxon>
        <taxon>Dictyoptera</taxon>
        <taxon>Blattodea</taxon>
        <taxon>Blaberoidea</taxon>
        <taxon>Blaberidae</taxon>
        <taxon>Diplopterinae</taxon>
        <taxon>Diploptera</taxon>
    </lineage>
</organism>
<evidence type="ECO:0000313" key="4">
    <source>
        <dbReference type="EMBL" id="KAJ9585725.1"/>
    </source>
</evidence>
<dbReference type="Gene3D" id="3.30.70.600">
    <property type="entry name" value="Ribosomal protein S10 domain"/>
    <property type="match status" value="1"/>
</dbReference>
<dbReference type="InterPro" id="IPR027487">
    <property type="entry name" value="Ribosomal_mL48"/>
</dbReference>
<keyword evidence="1" id="KW-0689">Ribosomal protein</keyword>
<keyword evidence="5" id="KW-1185">Reference proteome</keyword>
<accession>A0AAD7ZRU7</accession>
<evidence type="ECO:0000313" key="5">
    <source>
        <dbReference type="Proteomes" id="UP001233999"/>
    </source>
</evidence>
<evidence type="ECO:0000256" key="1">
    <source>
        <dbReference type="ARBA" id="ARBA00022980"/>
    </source>
</evidence>
<dbReference type="GO" id="GO:1990904">
    <property type="term" value="C:ribonucleoprotein complex"/>
    <property type="evidence" value="ECO:0007669"/>
    <property type="project" value="UniProtKB-KW"/>
</dbReference>
<dbReference type="PANTHER" id="PTHR13473">
    <property type="entry name" value="MITOCHONDRIAL RIBOSOMAL PROTEIN L48"/>
    <property type="match status" value="1"/>
</dbReference>
<proteinExistence type="predicted"/>
<dbReference type="GO" id="GO:0005761">
    <property type="term" value="C:mitochondrial ribosome"/>
    <property type="evidence" value="ECO:0007669"/>
    <property type="project" value="InterPro"/>
</dbReference>
<dbReference type="AlphaFoldDB" id="A0AAD7ZRU7"/>
<dbReference type="SMART" id="SM01403">
    <property type="entry name" value="Ribosomal_S10"/>
    <property type="match status" value="1"/>
</dbReference>
<dbReference type="InterPro" id="IPR036838">
    <property type="entry name" value="Ribosomal_uS10_dom_sf"/>
</dbReference>
<evidence type="ECO:0000256" key="2">
    <source>
        <dbReference type="ARBA" id="ARBA00023274"/>
    </source>
</evidence>
<dbReference type="SUPFAM" id="SSF54999">
    <property type="entry name" value="Ribosomal protein S10"/>
    <property type="match status" value="1"/>
</dbReference>
<dbReference type="Proteomes" id="UP001233999">
    <property type="component" value="Unassembled WGS sequence"/>
</dbReference>
<feature type="non-terminal residue" evidence="4">
    <location>
        <position position="1"/>
    </location>
</feature>